<gene>
    <name evidence="7" type="ORF">QWZ15_12890</name>
</gene>
<sequence length="167" mass="18862">MKHFKKLIYGVPLLLVFSCGGGETSQNQGEEASSQTTENEEPETIKMGKGVGEFTEVEVSDPLNDEWIERGQAIYDLKCSACHKLTDQRVVGPGFQGVTNRRKPEWIMNMITNVDAMLAQDPTAQKLLEECMTRMPNQNIKPDDARKILEFFRHNDMEKAGQKDQAI</sequence>
<organism evidence="7 8">
    <name type="scientific">Cyclobacterium jeungdonense</name>
    <dbReference type="NCBI Taxonomy" id="708087"/>
    <lineage>
        <taxon>Bacteria</taxon>
        <taxon>Pseudomonadati</taxon>
        <taxon>Bacteroidota</taxon>
        <taxon>Cytophagia</taxon>
        <taxon>Cytophagales</taxon>
        <taxon>Cyclobacteriaceae</taxon>
        <taxon>Cyclobacterium</taxon>
    </lineage>
</organism>
<name>A0ABT8C8N4_9BACT</name>
<feature type="compositionally biased region" description="Polar residues" evidence="5">
    <location>
        <begin position="24"/>
        <end position="37"/>
    </location>
</feature>
<dbReference type="InterPro" id="IPR036909">
    <property type="entry name" value="Cyt_c-like_dom_sf"/>
</dbReference>
<keyword evidence="2 4" id="KW-0479">Metal-binding</keyword>
<accession>A0ABT8C8N4</accession>
<reference evidence="8" key="1">
    <citation type="journal article" date="2019" name="Int. J. Syst. Evol. Microbiol.">
        <title>The Global Catalogue of Microorganisms (GCM) 10K type strain sequencing project: providing services to taxonomists for standard genome sequencing and annotation.</title>
        <authorList>
            <consortium name="The Broad Institute Genomics Platform"/>
            <consortium name="The Broad Institute Genome Sequencing Center for Infectious Disease"/>
            <person name="Wu L."/>
            <person name="Ma J."/>
        </authorList>
    </citation>
    <scope>NUCLEOTIDE SEQUENCE [LARGE SCALE GENOMIC DNA]</scope>
    <source>
        <strain evidence="8">CECT 7706</strain>
    </source>
</reference>
<evidence type="ECO:0000313" key="7">
    <source>
        <dbReference type="EMBL" id="MDN3688731.1"/>
    </source>
</evidence>
<keyword evidence="3 4" id="KW-0408">Iron</keyword>
<dbReference type="Pfam" id="PF00034">
    <property type="entry name" value="Cytochrom_C"/>
    <property type="match status" value="1"/>
</dbReference>
<evidence type="ECO:0000256" key="1">
    <source>
        <dbReference type="ARBA" id="ARBA00022617"/>
    </source>
</evidence>
<dbReference type="Proteomes" id="UP001236663">
    <property type="component" value="Unassembled WGS sequence"/>
</dbReference>
<feature type="region of interest" description="Disordered" evidence="5">
    <location>
        <begin position="24"/>
        <end position="43"/>
    </location>
</feature>
<evidence type="ECO:0000256" key="5">
    <source>
        <dbReference type="SAM" id="MobiDB-lite"/>
    </source>
</evidence>
<dbReference type="PROSITE" id="PS51257">
    <property type="entry name" value="PROKAR_LIPOPROTEIN"/>
    <property type="match status" value="1"/>
</dbReference>
<evidence type="ECO:0000256" key="3">
    <source>
        <dbReference type="ARBA" id="ARBA00023004"/>
    </source>
</evidence>
<comment type="caution">
    <text evidence="7">The sequence shown here is derived from an EMBL/GenBank/DDBJ whole genome shotgun (WGS) entry which is preliminary data.</text>
</comment>
<evidence type="ECO:0000313" key="8">
    <source>
        <dbReference type="Proteomes" id="UP001236663"/>
    </source>
</evidence>
<proteinExistence type="predicted"/>
<evidence type="ECO:0000256" key="2">
    <source>
        <dbReference type="ARBA" id="ARBA00022723"/>
    </source>
</evidence>
<dbReference type="SUPFAM" id="SSF46626">
    <property type="entry name" value="Cytochrome c"/>
    <property type="match status" value="1"/>
</dbReference>
<evidence type="ECO:0000259" key="6">
    <source>
        <dbReference type="PROSITE" id="PS51007"/>
    </source>
</evidence>
<dbReference type="EMBL" id="JAUFQS010000012">
    <property type="protein sequence ID" value="MDN3688731.1"/>
    <property type="molecule type" value="Genomic_DNA"/>
</dbReference>
<dbReference type="InterPro" id="IPR009056">
    <property type="entry name" value="Cyt_c-like_dom"/>
</dbReference>
<evidence type="ECO:0000256" key="4">
    <source>
        <dbReference type="PROSITE-ProRule" id="PRU00433"/>
    </source>
</evidence>
<dbReference type="RefSeq" id="WP_163386463.1">
    <property type="nucleotide sequence ID" value="NZ_JAUFQS010000012.1"/>
</dbReference>
<protein>
    <submittedName>
        <fullName evidence="7">Cytochrome c</fullName>
    </submittedName>
</protein>
<dbReference type="Gene3D" id="1.10.760.10">
    <property type="entry name" value="Cytochrome c-like domain"/>
    <property type="match status" value="1"/>
</dbReference>
<keyword evidence="1 4" id="KW-0349">Heme</keyword>
<dbReference type="PROSITE" id="PS51007">
    <property type="entry name" value="CYTC"/>
    <property type="match status" value="1"/>
</dbReference>
<keyword evidence="8" id="KW-1185">Reference proteome</keyword>
<feature type="domain" description="Cytochrome c" evidence="6">
    <location>
        <begin position="66"/>
        <end position="156"/>
    </location>
</feature>